<evidence type="ECO:0000313" key="1">
    <source>
        <dbReference type="EMBL" id="VEL43764.1"/>
    </source>
</evidence>
<organism evidence="1 2">
    <name type="scientific">Protopolystoma xenopodis</name>
    <dbReference type="NCBI Taxonomy" id="117903"/>
    <lineage>
        <taxon>Eukaryota</taxon>
        <taxon>Metazoa</taxon>
        <taxon>Spiralia</taxon>
        <taxon>Lophotrochozoa</taxon>
        <taxon>Platyhelminthes</taxon>
        <taxon>Monogenea</taxon>
        <taxon>Polyopisthocotylea</taxon>
        <taxon>Polystomatidea</taxon>
        <taxon>Polystomatidae</taxon>
        <taxon>Protopolystoma</taxon>
    </lineage>
</organism>
<dbReference type="Proteomes" id="UP000784294">
    <property type="component" value="Unassembled WGS sequence"/>
</dbReference>
<proteinExistence type="predicted"/>
<name>A0A3S5FHD4_9PLAT</name>
<evidence type="ECO:0000313" key="2">
    <source>
        <dbReference type="Proteomes" id="UP000784294"/>
    </source>
</evidence>
<dbReference type="AlphaFoldDB" id="A0A3S5FHD4"/>
<gene>
    <name evidence="1" type="ORF">PXEA_LOCUS37204</name>
</gene>
<accession>A0A3S5FHD4</accession>
<dbReference type="EMBL" id="CAAALY010284933">
    <property type="protein sequence ID" value="VEL43764.1"/>
    <property type="molecule type" value="Genomic_DNA"/>
</dbReference>
<reference evidence="1" key="1">
    <citation type="submission" date="2018-11" db="EMBL/GenBank/DDBJ databases">
        <authorList>
            <consortium name="Pathogen Informatics"/>
        </authorList>
    </citation>
    <scope>NUCLEOTIDE SEQUENCE</scope>
</reference>
<sequence length="88" mass="9620">MLSDVGLVSYRFWPLSNSIPNGTISEVQAALHNPVAEVTRTVIGLHEMVPCLGPRGWSAPVGEERNARALCKSGQNKKMHGFDKMNTD</sequence>
<protein>
    <submittedName>
        <fullName evidence="1">Uncharacterized protein</fullName>
    </submittedName>
</protein>
<comment type="caution">
    <text evidence="1">The sequence shown here is derived from an EMBL/GenBank/DDBJ whole genome shotgun (WGS) entry which is preliminary data.</text>
</comment>
<keyword evidence="2" id="KW-1185">Reference proteome</keyword>